<feature type="compositionally biased region" description="Acidic residues" evidence="1">
    <location>
        <begin position="36"/>
        <end position="49"/>
    </location>
</feature>
<gene>
    <name evidence="2" type="ORF">O3M35_011736</name>
</gene>
<dbReference type="Gene3D" id="1.20.5.1500">
    <property type="match status" value="1"/>
</dbReference>
<name>A0AAW1CZ83_9HEMI</name>
<dbReference type="AlphaFoldDB" id="A0AAW1CZ83"/>
<reference evidence="2 3" key="1">
    <citation type="submission" date="2022-12" db="EMBL/GenBank/DDBJ databases">
        <title>Chromosome-level genome assembly of true bugs.</title>
        <authorList>
            <person name="Ma L."/>
            <person name="Li H."/>
        </authorList>
    </citation>
    <scope>NUCLEOTIDE SEQUENCE [LARGE SCALE GENOMIC DNA]</scope>
    <source>
        <strain evidence="2">Lab_2022b</strain>
    </source>
</reference>
<keyword evidence="3" id="KW-1185">Reference proteome</keyword>
<protein>
    <submittedName>
        <fullName evidence="2">Uncharacterized protein</fullName>
    </submittedName>
</protein>
<comment type="caution">
    <text evidence="2">The sequence shown here is derived from an EMBL/GenBank/DDBJ whole genome shotgun (WGS) entry which is preliminary data.</text>
</comment>
<feature type="compositionally biased region" description="Low complexity" evidence="1">
    <location>
        <begin position="26"/>
        <end position="35"/>
    </location>
</feature>
<sequence>MVIKRQNMKDDRDESDGEEMDHDSGESSSTSTDSTDGSDSDDSSEMDVAECERRRNECLDILADLERQFNTLREQYIMALLNCRGRQHVFTFPNLLN</sequence>
<dbReference type="EMBL" id="JAPXFL010000008">
    <property type="protein sequence ID" value="KAK9503093.1"/>
    <property type="molecule type" value="Genomic_DNA"/>
</dbReference>
<accession>A0AAW1CZ83</accession>
<feature type="region of interest" description="Disordered" evidence="1">
    <location>
        <begin position="1"/>
        <end position="51"/>
    </location>
</feature>
<evidence type="ECO:0000256" key="1">
    <source>
        <dbReference type="SAM" id="MobiDB-lite"/>
    </source>
</evidence>
<dbReference type="Proteomes" id="UP001461498">
    <property type="component" value="Unassembled WGS sequence"/>
</dbReference>
<evidence type="ECO:0000313" key="3">
    <source>
        <dbReference type="Proteomes" id="UP001461498"/>
    </source>
</evidence>
<proteinExistence type="predicted"/>
<evidence type="ECO:0000313" key="2">
    <source>
        <dbReference type="EMBL" id="KAK9503093.1"/>
    </source>
</evidence>
<organism evidence="2 3">
    <name type="scientific">Rhynocoris fuscipes</name>
    <dbReference type="NCBI Taxonomy" id="488301"/>
    <lineage>
        <taxon>Eukaryota</taxon>
        <taxon>Metazoa</taxon>
        <taxon>Ecdysozoa</taxon>
        <taxon>Arthropoda</taxon>
        <taxon>Hexapoda</taxon>
        <taxon>Insecta</taxon>
        <taxon>Pterygota</taxon>
        <taxon>Neoptera</taxon>
        <taxon>Paraneoptera</taxon>
        <taxon>Hemiptera</taxon>
        <taxon>Heteroptera</taxon>
        <taxon>Panheteroptera</taxon>
        <taxon>Cimicomorpha</taxon>
        <taxon>Reduviidae</taxon>
        <taxon>Harpactorinae</taxon>
        <taxon>Harpactorini</taxon>
        <taxon>Rhynocoris</taxon>
    </lineage>
</organism>